<feature type="compositionally biased region" description="Low complexity" evidence="1">
    <location>
        <begin position="178"/>
        <end position="188"/>
    </location>
</feature>
<reference evidence="2 3" key="1">
    <citation type="submission" date="2020-02" db="EMBL/GenBank/DDBJ databases">
        <authorList>
            <person name="Ferguson B K."/>
        </authorList>
    </citation>
    <scope>NUCLEOTIDE SEQUENCE [LARGE SCALE GENOMIC DNA]</scope>
</reference>
<proteinExistence type="predicted"/>
<evidence type="ECO:0000313" key="3">
    <source>
        <dbReference type="Proteomes" id="UP000479000"/>
    </source>
</evidence>
<evidence type="ECO:0000256" key="1">
    <source>
        <dbReference type="SAM" id="MobiDB-lite"/>
    </source>
</evidence>
<dbReference type="Proteomes" id="UP000479000">
    <property type="component" value="Unassembled WGS sequence"/>
</dbReference>
<organism evidence="2 3">
    <name type="scientific">Nesidiocoris tenuis</name>
    <dbReference type="NCBI Taxonomy" id="355587"/>
    <lineage>
        <taxon>Eukaryota</taxon>
        <taxon>Metazoa</taxon>
        <taxon>Ecdysozoa</taxon>
        <taxon>Arthropoda</taxon>
        <taxon>Hexapoda</taxon>
        <taxon>Insecta</taxon>
        <taxon>Pterygota</taxon>
        <taxon>Neoptera</taxon>
        <taxon>Paraneoptera</taxon>
        <taxon>Hemiptera</taxon>
        <taxon>Heteroptera</taxon>
        <taxon>Panheteroptera</taxon>
        <taxon>Cimicomorpha</taxon>
        <taxon>Miridae</taxon>
        <taxon>Dicyphina</taxon>
        <taxon>Nesidiocoris</taxon>
    </lineage>
</organism>
<accession>A0A6H5HEK3</accession>
<dbReference type="EMBL" id="CADCXU010028664">
    <property type="protein sequence ID" value="CAB0015143.1"/>
    <property type="molecule type" value="Genomic_DNA"/>
</dbReference>
<name>A0A6H5HEK3_9HEMI</name>
<gene>
    <name evidence="2" type="ORF">NTEN_LOCUS19510</name>
</gene>
<dbReference type="AlphaFoldDB" id="A0A6H5HEK3"/>
<evidence type="ECO:0000313" key="2">
    <source>
        <dbReference type="EMBL" id="CAB0015143.1"/>
    </source>
</evidence>
<sequence length="305" mass="33898">MARTQKTTAIRVWSIRTACTTTGRQVRLLQVLVGNKALLRKATQAMSGWISNWKTRIEKKNSSYSRRRRSRKSSTTAGHSGFVASGRIGSLKSSKRAERRPQETAISARILVRSGGGLPPPLPPCRSPPRRPPPPKIPPPKPIPAPPNGCSLPPPNVPPLETSRPRRPPPPLVGRAPSTSSSSTASSSKPTLRRRRHINCEVNINSIDHLEQPNKKFARLYREFIWSTSHSHFRSKLCDRKTVAEDVNLIEPSLIGGNGMRNYEAAVPTKCTIFVRLAANFTKKVRRFVFWTVNAKCRSKSALPT</sequence>
<keyword evidence="3" id="KW-1185">Reference proteome</keyword>
<feature type="compositionally biased region" description="Pro residues" evidence="1">
    <location>
        <begin position="118"/>
        <end position="158"/>
    </location>
</feature>
<protein>
    <submittedName>
        <fullName evidence="2">Uncharacterized protein</fullName>
    </submittedName>
</protein>
<feature type="region of interest" description="Disordered" evidence="1">
    <location>
        <begin position="59"/>
        <end position="196"/>
    </location>
</feature>